<name>A0A087AGV8_9BIFI</name>
<reference evidence="2 3" key="1">
    <citation type="submission" date="2014-03" db="EMBL/GenBank/DDBJ databases">
        <title>Genomics of Bifidobacteria.</title>
        <authorList>
            <person name="Ventura M."/>
            <person name="Milani C."/>
            <person name="Lugli G.A."/>
        </authorList>
    </citation>
    <scope>NUCLEOTIDE SEQUENCE [LARGE SCALE GENOMIC DNA]</scope>
    <source>
        <strain evidence="2 3">LMG 10510</strain>
    </source>
</reference>
<feature type="signal peptide" evidence="1">
    <location>
        <begin position="1"/>
        <end position="26"/>
    </location>
</feature>
<gene>
    <name evidence="2" type="ORF">BCHO_0088</name>
</gene>
<dbReference type="InterPro" id="IPR047676">
    <property type="entry name" value="FxLYD_dom"/>
</dbReference>
<evidence type="ECO:0000256" key="1">
    <source>
        <dbReference type="SAM" id="SignalP"/>
    </source>
</evidence>
<dbReference type="NCBIfam" id="NF038353">
    <property type="entry name" value="FxLYD_dom"/>
    <property type="match status" value="1"/>
</dbReference>
<keyword evidence="3" id="KW-1185">Reference proteome</keyword>
<sequence>MVKTAIKRTVASIVCLAMALTICACGNEDKGPDYADDEAMQVIASGLEKRFEIADREATTSSEQLARAKDAIQAELDTDTPLKNRQFKNSKLQEQVISYINVLNEQKDVTKDYEYQSAEYTKQWGKAYDKRTQILKTFVDEYGLKLSGKDQEVLDKLVAEGAEAAKTSDEKETINKLINEAKFEKTDDGYGFYTYKAVVENTSNLTFTNVSVTLDLLDGAGVKHEEYTSIGNWAPGEKVELKTSSDINAKEIKQHVTFYDVED</sequence>
<dbReference type="Proteomes" id="UP000028995">
    <property type="component" value="Unassembled WGS sequence"/>
</dbReference>
<dbReference type="EMBL" id="JGYU01000002">
    <property type="protein sequence ID" value="KFI58008.1"/>
    <property type="molecule type" value="Genomic_DNA"/>
</dbReference>
<dbReference type="PROSITE" id="PS51257">
    <property type="entry name" value="PROKAR_LIPOPROTEIN"/>
    <property type="match status" value="1"/>
</dbReference>
<organism evidence="2 3">
    <name type="scientific">Bifidobacterium choerinum</name>
    <dbReference type="NCBI Taxonomy" id="35760"/>
    <lineage>
        <taxon>Bacteria</taxon>
        <taxon>Bacillati</taxon>
        <taxon>Actinomycetota</taxon>
        <taxon>Actinomycetes</taxon>
        <taxon>Bifidobacteriales</taxon>
        <taxon>Bifidobacteriaceae</taxon>
        <taxon>Bifidobacterium</taxon>
    </lineage>
</organism>
<comment type="caution">
    <text evidence="2">The sequence shown here is derived from an EMBL/GenBank/DDBJ whole genome shotgun (WGS) entry which is preliminary data.</text>
</comment>
<evidence type="ECO:0000313" key="2">
    <source>
        <dbReference type="EMBL" id="KFI58008.1"/>
    </source>
</evidence>
<evidence type="ECO:0000313" key="3">
    <source>
        <dbReference type="Proteomes" id="UP000028995"/>
    </source>
</evidence>
<accession>A0A087AGV8</accession>
<feature type="chain" id="PRO_5001818384" evidence="1">
    <location>
        <begin position="27"/>
        <end position="263"/>
    </location>
</feature>
<dbReference type="OrthoDB" id="3236405at2"/>
<protein>
    <submittedName>
        <fullName evidence="2">Putative secreted protein</fullName>
    </submittedName>
</protein>
<dbReference type="AlphaFoldDB" id="A0A087AGV8"/>
<proteinExistence type="predicted"/>
<keyword evidence="1" id="KW-0732">Signal</keyword>
<dbReference type="RefSeq" id="WP_024540365.1">
    <property type="nucleotide sequence ID" value="NZ_JGYU01000002.1"/>
</dbReference>
<dbReference type="eggNOG" id="ENOG50337J0">
    <property type="taxonomic scope" value="Bacteria"/>
</dbReference>